<organism evidence="1 2">
    <name type="scientific">Nocardioides bruguierae</name>
    <dbReference type="NCBI Taxonomy" id="2945102"/>
    <lineage>
        <taxon>Bacteria</taxon>
        <taxon>Bacillati</taxon>
        <taxon>Actinomycetota</taxon>
        <taxon>Actinomycetes</taxon>
        <taxon>Propionibacteriales</taxon>
        <taxon>Nocardioidaceae</taxon>
        <taxon>Nocardioides</taxon>
    </lineage>
</organism>
<dbReference type="PANTHER" id="PTHR40036">
    <property type="entry name" value="MACROCIN O-METHYLTRANSFERASE"/>
    <property type="match status" value="1"/>
</dbReference>
<keyword evidence="1" id="KW-0489">Methyltransferase</keyword>
<keyword evidence="2" id="KW-1185">Reference proteome</keyword>
<gene>
    <name evidence="1" type="ORF">M8330_07195</name>
</gene>
<name>A0A9X2IF66_9ACTN</name>
<dbReference type="Gene3D" id="3.40.50.150">
    <property type="entry name" value="Vaccinia Virus protein VP39"/>
    <property type="match status" value="1"/>
</dbReference>
<dbReference type="EMBL" id="JAMOIL010000008">
    <property type="protein sequence ID" value="MCM0620079.1"/>
    <property type="molecule type" value="Genomic_DNA"/>
</dbReference>
<dbReference type="GO" id="GO:0008168">
    <property type="term" value="F:methyltransferase activity"/>
    <property type="evidence" value="ECO:0007669"/>
    <property type="project" value="UniProtKB-KW"/>
</dbReference>
<dbReference type="InterPro" id="IPR008884">
    <property type="entry name" value="TylF_MeTrfase"/>
</dbReference>
<dbReference type="InterPro" id="IPR029063">
    <property type="entry name" value="SAM-dependent_MTases_sf"/>
</dbReference>
<protein>
    <submittedName>
        <fullName evidence="1">TylF/MycF family methyltransferase</fullName>
    </submittedName>
</protein>
<dbReference type="Pfam" id="PF05711">
    <property type="entry name" value="TylF"/>
    <property type="match status" value="1"/>
</dbReference>
<dbReference type="RefSeq" id="WP_250826762.1">
    <property type="nucleotide sequence ID" value="NZ_JAMOIL010000008.1"/>
</dbReference>
<evidence type="ECO:0000313" key="2">
    <source>
        <dbReference type="Proteomes" id="UP001139485"/>
    </source>
</evidence>
<dbReference type="PANTHER" id="PTHR40036:SF1">
    <property type="entry name" value="MACROCIN O-METHYLTRANSFERASE"/>
    <property type="match status" value="1"/>
</dbReference>
<reference evidence="1" key="1">
    <citation type="submission" date="2022-05" db="EMBL/GenBank/DDBJ databases">
        <authorList>
            <person name="Tuo L."/>
        </authorList>
    </citation>
    <scope>NUCLEOTIDE SEQUENCE</scope>
    <source>
        <strain evidence="1">BSK12Z-4</strain>
    </source>
</reference>
<evidence type="ECO:0000313" key="1">
    <source>
        <dbReference type="EMBL" id="MCM0620079.1"/>
    </source>
</evidence>
<proteinExistence type="predicted"/>
<dbReference type="AlphaFoldDB" id="A0A9X2IF66"/>
<dbReference type="SUPFAM" id="SSF53335">
    <property type="entry name" value="S-adenosyl-L-methionine-dependent methyltransferases"/>
    <property type="match status" value="1"/>
</dbReference>
<comment type="caution">
    <text evidence="1">The sequence shown here is derived from an EMBL/GenBank/DDBJ whole genome shotgun (WGS) entry which is preliminary data.</text>
</comment>
<keyword evidence="1" id="KW-0808">Transferase</keyword>
<sequence length="310" mass="35139">MIYDFPISFMFHRQFPGDLGRRMASAAPLCLQPPFPWATWRQLNVLTDLLPGQEGQIAEFGVAKGGMSILLGQIAQEHDRRVYACDSFAGLPEPDPTRDNPYFEAGFYAAAEGSQLLLERFTRELSDRGLSQTVIPLQAFFEDLTDDDLPHTLALAHLDSDLYGSVAASLRLAWPRLHESGVLVVDDFFHPAQGPARACRDFFNEVDEPVVYEVLFPYSVMVRKGEHPGRDDHRAHDGNFYRLTQLKQDSHFLDCLTREVERCGQGSSARVLLQSLEEDEHDIYGYWYALREYWSAIDVPLAEVSQPLTL</sequence>
<dbReference type="Proteomes" id="UP001139485">
    <property type="component" value="Unassembled WGS sequence"/>
</dbReference>
<accession>A0A9X2IF66</accession>
<dbReference type="GO" id="GO:0032259">
    <property type="term" value="P:methylation"/>
    <property type="evidence" value="ECO:0007669"/>
    <property type="project" value="UniProtKB-KW"/>
</dbReference>